<dbReference type="InterPro" id="IPR032466">
    <property type="entry name" value="Metal_Hydrolase"/>
</dbReference>
<keyword evidence="2 4" id="KW-0378">Hydrolase</keyword>
<sequence length="461" mass="49644">MHTPERSFLIQGATLLTGEAGSAAFTLATDVRVVQGVITEVGRLQPQAGEAVVDARHHVLYPGWVNTHHHLFQTVLKNVSAGQGVPLMPWLEAVPYAYGPHIDEEALRVAATLGMAELLLSGCTTVADHHYLFGPGMGHNPAEVLFDVADQLGPRFVLLRGGATRTRPFTSEQHLPMPHESLDQMLASLEDTAARWHQGGPEAMRKVVVAPTTPFYSSSPDELRELARAARRWGLGLHTHLSETTDYVRFAAERWGMRPVHWCAEHEWIGPDVSFAHMVHLDDSEIALCGQTGTAIAHCPQSNGRLGSGVAPVQALHAAGAVVSVGVDGAASNEAADMVSELHAAWLIHRAHKGAGAQDVSTLVHWATAGGARALGLNAVGRIAPGQQADLALYSLHHPRYAGHHELATAPITAGGSPHLKHLWVAGREVVRDGAIPGLDLNEWLDRARRVVQRLQHLKVN</sequence>
<proteinExistence type="inferred from homology"/>
<dbReference type="GO" id="GO:0016810">
    <property type="term" value="F:hydrolase activity, acting on carbon-nitrogen (but not peptide) bonds"/>
    <property type="evidence" value="ECO:0007669"/>
    <property type="project" value="InterPro"/>
</dbReference>
<name>A0A4Q9H082_9BURK</name>
<protein>
    <submittedName>
        <fullName evidence="4">Amidohydrolase</fullName>
    </submittedName>
</protein>
<dbReference type="Gene3D" id="3.20.20.140">
    <property type="entry name" value="Metal-dependent hydrolases"/>
    <property type="match status" value="1"/>
</dbReference>
<evidence type="ECO:0000313" key="5">
    <source>
        <dbReference type="Proteomes" id="UP000292120"/>
    </source>
</evidence>
<accession>A0A4Q9H082</accession>
<gene>
    <name evidence="4" type="ORF">EYS42_16085</name>
</gene>
<dbReference type="OrthoDB" id="9807210at2"/>
<evidence type="ECO:0000313" key="4">
    <source>
        <dbReference type="EMBL" id="TBO27948.1"/>
    </source>
</evidence>
<keyword evidence="5" id="KW-1185">Reference proteome</keyword>
<dbReference type="NCBIfam" id="NF009059">
    <property type="entry name" value="PRK12393.1"/>
    <property type="match status" value="1"/>
</dbReference>
<evidence type="ECO:0000259" key="3">
    <source>
        <dbReference type="Pfam" id="PF01979"/>
    </source>
</evidence>
<comment type="caution">
    <text evidence="4">The sequence shown here is derived from an EMBL/GenBank/DDBJ whole genome shotgun (WGS) entry which is preliminary data.</text>
</comment>
<dbReference type="InterPro" id="IPR050287">
    <property type="entry name" value="MTA/SAH_deaminase"/>
</dbReference>
<dbReference type="InterPro" id="IPR006680">
    <property type="entry name" value="Amidohydro-rel"/>
</dbReference>
<dbReference type="CDD" id="cd01298">
    <property type="entry name" value="ATZ_TRZ_like"/>
    <property type="match status" value="1"/>
</dbReference>
<dbReference type="SUPFAM" id="SSF51338">
    <property type="entry name" value="Composite domain of metallo-dependent hydrolases"/>
    <property type="match status" value="2"/>
</dbReference>
<dbReference type="PANTHER" id="PTHR43794">
    <property type="entry name" value="AMINOHYDROLASE SSNA-RELATED"/>
    <property type="match status" value="1"/>
</dbReference>
<dbReference type="RefSeq" id="WP_130969217.1">
    <property type="nucleotide sequence ID" value="NZ_SIXI01000008.1"/>
</dbReference>
<evidence type="ECO:0000256" key="2">
    <source>
        <dbReference type="ARBA" id="ARBA00022801"/>
    </source>
</evidence>
<organism evidence="4 5">
    <name type="scientific">Aquabacterium lacunae</name>
    <dbReference type="NCBI Taxonomy" id="2528630"/>
    <lineage>
        <taxon>Bacteria</taxon>
        <taxon>Pseudomonadati</taxon>
        <taxon>Pseudomonadota</taxon>
        <taxon>Betaproteobacteria</taxon>
        <taxon>Burkholderiales</taxon>
        <taxon>Aquabacterium</taxon>
    </lineage>
</organism>
<dbReference type="SUPFAM" id="SSF51556">
    <property type="entry name" value="Metallo-dependent hydrolases"/>
    <property type="match status" value="1"/>
</dbReference>
<dbReference type="PANTHER" id="PTHR43794:SF11">
    <property type="entry name" value="AMIDOHYDROLASE-RELATED DOMAIN-CONTAINING PROTEIN"/>
    <property type="match status" value="1"/>
</dbReference>
<comment type="similarity">
    <text evidence="1">Belongs to the metallo-dependent hydrolases superfamily. ATZ/TRZ family.</text>
</comment>
<dbReference type="AlphaFoldDB" id="A0A4Q9H082"/>
<evidence type="ECO:0000256" key="1">
    <source>
        <dbReference type="ARBA" id="ARBA00006745"/>
    </source>
</evidence>
<dbReference type="Proteomes" id="UP000292120">
    <property type="component" value="Unassembled WGS sequence"/>
</dbReference>
<dbReference type="InterPro" id="IPR011059">
    <property type="entry name" value="Metal-dep_hydrolase_composite"/>
</dbReference>
<reference evidence="4 5" key="1">
    <citation type="submission" date="2019-02" db="EMBL/GenBank/DDBJ databases">
        <title>Aquabacterium sp. strain KMB7.</title>
        <authorList>
            <person name="Chen W.-M."/>
        </authorList>
    </citation>
    <scope>NUCLEOTIDE SEQUENCE [LARGE SCALE GENOMIC DNA]</scope>
    <source>
        <strain evidence="4 5">KMB7</strain>
    </source>
</reference>
<feature type="domain" description="Amidohydrolase-related" evidence="3">
    <location>
        <begin position="60"/>
        <end position="430"/>
    </location>
</feature>
<dbReference type="Gene3D" id="2.30.40.10">
    <property type="entry name" value="Urease, subunit C, domain 1"/>
    <property type="match status" value="1"/>
</dbReference>
<dbReference type="Pfam" id="PF01979">
    <property type="entry name" value="Amidohydro_1"/>
    <property type="match status" value="1"/>
</dbReference>
<dbReference type="EMBL" id="SIXI01000008">
    <property type="protein sequence ID" value="TBO27948.1"/>
    <property type="molecule type" value="Genomic_DNA"/>
</dbReference>